<dbReference type="SUPFAM" id="SSF53098">
    <property type="entry name" value="Ribonuclease H-like"/>
    <property type="match status" value="1"/>
</dbReference>
<dbReference type="InterPro" id="IPR050900">
    <property type="entry name" value="Transposase_IS3/IS150/IS904"/>
</dbReference>
<accession>A0A0B5BJI4</accession>
<dbReference type="AlphaFoldDB" id="A0A0B5BJI4"/>
<dbReference type="STRING" id="345632.GPICK_15970"/>
<feature type="domain" description="Integrase catalytic" evidence="1">
    <location>
        <begin position="111"/>
        <end position="271"/>
    </location>
</feature>
<dbReference type="Pfam" id="PF00665">
    <property type="entry name" value="rve"/>
    <property type="match status" value="1"/>
</dbReference>
<evidence type="ECO:0000313" key="3">
    <source>
        <dbReference type="Proteomes" id="UP000057609"/>
    </source>
</evidence>
<dbReference type="InterPro" id="IPR001584">
    <property type="entry name" value="Integrase_cat-core"/>
</dbReference>
<dbReference type="GO" id="GO:0015074">
    <property type="term" value="P:DNA integration"/>
    <property type="evidence" value="ECO:0007669"/>
    <property type="project" value="InterPro"/>
</dbReference>
<dbReference type="GO" id="GO:0003676">
    <property type="term" value="F:nucleic acid binding"/>
    <property type="evidence" value="ECO:0007669"/>
    <property type="project" value="InterPro"/>
</dbReference>
<keyword evidence="3" id="KW-1185">Reference proteome</keyword>
<dbReference type="HOGENOM" id="CLU_027402_4_1_7"/>
<gene>
    <name evidence="2" type="ORF">GPICK_15970</name>
</gene>
<organism evidence="2 3">
    <name type="scientific">Geobacter pickeringii</name>
    <dbReference type="NCBI Taxonomy" id="345632"/>
    <lineage>
        <taxon>Bacteria</taxon>
        <taxon>Pseudomonadati</taxon>
        <taxon>Thermodesulfobacteriota</taxon>
        <taxon>Desulfuromonadia</taxon>
        <taxon>Geobacterales</taxon>
        <taxon>Geobacteraceae</taxon>
        <taxon>Geobacter</taxon>
    </lineage>
</organism>
<dbReference type="Pfam" id="PF13276">
    <property type="entry name" value="HTH_21"/>
    <property type="match status" value="1"/>
</dbReference>
<evidence type="ECO:0000259" key="1">
    <source>
        <dbReference type="PROSITE" id="PS50994"/>
    </source>
</evidence>
<dbReference type="InterPro" id="IPR036397">
    <property type="entry name" value="RNaseH_sf"/>
</dbReference>
<dbReference type="PROSITE" id="PS50994">
    <property type="entry name" value="INTEGRASE"/>
    <property type="match status" value="1"/>
</dbReference>
<dbReference type="InterPro" id="IPR025948">
    <property type="entry name" value="HTH-like_dom"/>
</dbReference>
<dbReference type="PANTHER" id="PTHR46889">
    <property type="entry name" value="TRANSPOSASE INSF FOR INSERTION SEQUENCE IS3B-RELATED"/>
    <property type="match status" value="1"/>
</dbReference>
<dbReference type="Gene3D" id="3.30.420.10">
    <property type="entry name" value="Ribonuclease H-like superfamily/Ribonuclease H"/>
    <property type="match status" value="1"/>
</dbReference>
<protein>
    <submittedName>
        <fullName evidence="2">Integrase</fullName>
    </submittedName>
</protein>
<dbReference type="NCBIfam" id="NF033516">
    <property type="entry name" value="transpos_IS3"/>
    <property type="match status" value="1"/>
</dbReference>
<reference evidence="2 3" key="1">
    <citation type="journal article" date="2015" name="Genome Announc.">
        <title>Complete Genome of Geobacter pickeringii G13T, a Metal-Reducing Isolate from Sedimentary Kaolin Deposits.</title>
        <authorList>
            <person name="Badalamenti J.P."/>
            <person name="Bond D.R."/>
        </authorList>
    </citation>
    <scope>NUCLEOTIDE SEQUENCE [LARGE SCALE GENOMIC DNA]</scope>
    <source>
        <strain evidence="2 3">G13</strain>
    </source>
</reference>
<evidence type="ECO:0000313" key="2">
    <source>
        <dbReference type="EMBL" id="AJE04665.1"/>
    </source>
</evidence>
<dbReference type="Proteomes" id="UP000057609">
    <property type="component" value="Chromosome"/>
</dbReference>
<dbReference type="InterPro" id="IPR012337">
    <property type="entry name" value="RNaseH-like_sf"/>
</dbReference>
<sequence length="278" mass="32391">MIAAGHPEISVERRCQLVGLPKASYYRGPANHLRSGDLELMRRIDELYLEHPWMGSRSLAGQLSTPEAPIGRDRVRRLMLIMRIESLAPKPGTSKRQPKHPVYPYLLRGLTIDRPNQVWATDITYIPMQKGFMYLIAIMDWATRKVLSWRLSNTLDTRFCVEALKEALLKYGVPEIFNTDQGCQFTSEAFTSVLKTWNVRISMDGKGRFRDNIFIERLWRTLKYERIYLKVYESGAELLKDLQTWFTWYNEKRQHTSLDRLTPDEAYSQGLEKLKAAA</sequence>
<dbReference type="EMBL" id="CP009788">
    <property type="protein sequence ID" value="AJE04665.1"/>
    <property type="molecule type" value="Genomic_DNA"/>
</dbReference>
<proteinExistence type="predicted"/>
<name>A0A0B5BJI4_9BACT</name>
<dbReference type="PANTHER" id="PTHR46889:SF7">
    <property type="entry name" value="TRANSPOSASE FOR INSERTION SEQUENCE ELEMENT IS904"/>
    <property type="match status" value="1"/>
</dbReference>
<dbReference type="InterPro" id="IPR048020">
    <property type="entry name" value="Transpos_IS3"/>
</dbReference>
<dbReference type="KEGG" id="gpi:GPICK_15970"/>